<name>A0A2G5TM95_9PELO</name>
<gene>
    <name evidence="2" type="primary">Cnig_chr_V.g20218</name>
    <name evidence="2" type="ORF">B9Z55_020218</name>
</gene>
<dbReference type="EMBL" id="PDUG01000005">
    <property type="protein sequence ID" value="PIC28231.1"/>
    <property type="molecule type" value="Genomic_DNA"/>
</dbReference>
<reference evidence="3" key="1">
    <citation type="submission" date="2017-10" db="EMBL/GenBank/DDBJ databases">
        <title>Rapid genome shrinkage in a self-fertile nematode reveals novel sperm competition proteins.</title>
        <authorList>
            <person name="Yin D."/>
            <person name="Schwarz E.M."/>
            <person name="Thomas C.G."/>
            <person name="Felde R.L."/>
            <person name="Korf I.F."/>
            <person name="Cutter A.D."/>
            <person name="Schartner C.M."/>
            <person name="Ralston E.J."/>
            <person name="Meyer B.J."/>
            <person name="Haag E.S."/>
        </authorList>
    </citation>
    <scope>NUCLEOTIDE SEQUENCE [LARGE SCALE GENOMIC DNA]</scope>
    <source>
        <strain evidence="3">JU1422</strain>
    </source>
</reference>
<evidence type="ECO:0000313" key="2">
    <source>
        <dbReference type="EMBL" id="PIC28231.1"/>
    </source>
</evidence>
<dbReference type="Proteomes" id="UP000230233">
    <property type="component" value="Chromosome V"/>
</dbReference>
<feature type="compositionally biased region" description="Acidic residues" evidence="1">
    <location>
        <begin position="1"/>
        <end position="11"/>
    </location>
</feature>
<feature type="region of interest" description="Disordered" evidence="1">
    <location>
        <begin position="1"/>
        <end position="22"/>
    </location>
</feature>
<accession>A0A2G5TM95</accession>
<evidence type="ECO:0000256" key="1">
    <source>
        <dbReference type="SAM" id="MobiDB-lite"/>
    </source>
</evidence>
<evidence type="ECO:0000313" key="3">
    <source>
        <dbReference type="Proteomes" id="UP000230233"/>
    </source>
</evidence>
<organism evidence="2 3">
    <name type="scientific">Caenorhabditis nigoni</name>
    <dbReference type="NCBI Taxonomy" id="1611254"/>
    <lineage>
        <taxon>Eukaryota</taxon>
        <taxon>Metazoa</taxon>
        <taxon>Ecdysozoa</taxon>
        <taxon>Nematoda</taxon>
        <taxon>Chromadorea</taxon>
        <taxon>Rhabditida</taxon>
        <taxon>Rhabditina</taxon>
        <taxon>Rhabditomorpha</taxon>
        <taxon>Rhabditoidea</taxon>
        <taxon>Rhabditidae</taxon>
        <taxon>Peloderinae</taxon>
        <taxon>Caenorhabditis</taxon>
    </lineage>
</organism>
<dbReference type="AlphaFoldDB" id="A0A2G5TM95"/>
<comment type="caution">
    <text evidence="2">The sequence shown here is derived from an EMBL/GenBank/DDBJ whole genome shotgun (WGS) entry which is preliminary data.</text>
</comment>
<keyword evidence="3" id="KW-1185">Reference proteome</keyword>
<dbReference type="STRING" id="1611254.A0A2G5TM95"/>
<proteinExistence type="predicted"/>
<protein>
    <submittedName>
        <fullName evidence="2">Uncharacterized protein</fullName>
    </submittedName>
</protein>
<dbReference type="OrthoDB" id="5806804at2759"/>
<sequence length="490" mass="55290">MMEIPPEEQYETDTIFSQEGDTPESYLETKLLDFDSDNEVFSDSESNLKNERFLTVDLPSPTTKVDSDSFRKLVENSKFAWSNSASATSDFDRLVFQDDEYDIAQDSFRYGRVTAGTSYNLITGKMQQDVMEKVKEKDEDNDDEDKLVETVTEDENTHLITTEVTIPLNGSGDGEEKSSVFDEMYESQMPKFFKYRDHFPEIQGIWTLLFDQNHYGDMSTFELQASICAALNSKHHLIICIGVDDYNTVTGVEMSATDRVVFRMALSRAVAGEFQPPLIKVPPKQLTGVSPMKRDVSEMMSNIDVKFIPVFGKQDSVVASGDAAPPSRFLVVVRVKQLTEKLYQLSSGRIYVEEDGRVVELANINEAFRNLIINKTPEQAPILGSVFMLEPEPFVEDAPIDIEECSSEEDEEVVEAETTTTQEKPKVAEVVVQDIVIPEEENNTQIVARISDVAESVLARLDSPRVQNFGWFLFATAIAYGVYQAVRPRF</sequence>